<keyword evidence="2" id="KW-0808">Transferase</keyword>
<dbReference type="GO" id="GO:0016740">
    <property type="term" value="F:transferase activity"/>
    <property type="evidence" value="ECO:0007669"/>
    <property type="project" value="UniProtKB-KW"/>
</dbReference>
<evidence type="ECO:0000313" key="3">
    <source>
        <dbReference type="Proteomes" id="UP000252415"/>
    </source>
</evidence>
<dbReference type="EMBL" id="QPJD01000022">
    <property type="protein sequence ID" value="RCW41660.1"/>
    <property type="molecule type" value="Genomic_DNA"/>
</dbReference>
<dbReference type="Pfam" id="PF13487">
    <property type="entry name" value="HD_5"/>
    <property type="match status" value="1"/>
</dbReference>
<evidence type="ECO:0000313" key="2">
    <source>
        <dbReference type="EMBL" id="RCW41660.1"/>
    </source>
</evidence>
<dbReference type="Gene3D" id="1.10.3210.10">
    <property type="entry name" value="Hypothetical protein af1432"/>
    <property type="match status" value="1"/>
</dbReference>
<name>A0A368VPB6_9BACL</name>
<reference evidence="2 3" key="1">
    <citation type="submission" date="2018-07" db="EMBL/GenBank/DDBJ databases">
        <title>Genomic Encyclopedia of Type Strains, Phase III (KMG-III): the genomes of soil and plant-associated and newly described type strains.</title>
        <authorList>
            <person name="Whitman W."/>
        </authorList>
    </citation>
    <scope>NUCLEOTIDE SEQUENCE [LARGE SCALE GENOMIC DNA]</scope>
    <source>
        <strain evidence="2 3">CECT 7506</strain>
    </source>
</reference>
<feature type="domain" description="HD-GYP" evidence="1">
    <location>
        <begin position="25"/>
        <end position="217"/>
    </location>
</feature>
<dbReference type="PROSITE" id="PS51832">
    <property type="entry name" value="HD_GYP"/>
    <property type="match status" value="1"/>
</dbReference>
<dbReference type="SUPFAM" id="SSF109604">
    <property type="entry name" value="HD-domain/PDEase-like"/>
    <property type="match status" value="1"/>
</dbReference>
<accession>A0A368VPB6</accession>
<organism evidence="2 3">
    <name type="scientific">Paenibacillus prosopidis</name>
    <dbReference type="NCBI Taxonomy" id="630520"/>
    <lineage>
        <taxon>Bacteria</taxon>
        <taxon>Bacillati</taxon>
        <taxon>Bacillota</taxon>
        <taxon>Bacilli</taxon>
        <taxon>Bacillales</taxon>
        <taxon>Paenibacillaceae</taxon>
        <taxon>Paenibacillus</taxon>
    </lineage>
</organism>
<dbReference type="PANTHER" id="PTHR45228:SF8">
    <property type="entry name" value="TWO-COMPONENT RESPONSE REGULATOR-RELATED"/>
    <property type="match status" value="1"/>
</dbReference>
<dbReference type="CDD" id="cd00077">
    <property type="entry name" value="HDc"/>
    <property type="match status" value="1"/>
</dbReference>
<dbReference type="InterPro" id="IPR052020">
    <property type="entry name" value="Cyclic_di-GMP/3'3'-cGAMP_PDE"/>
</dbReference>
<dbReference type="InterPro" id="IPR006675">
    <property type="entry name" value="HDIG_dom"/>
</dbReference>
<comment type="caution">
    <text evidence="2">The sequence shown here is derived from an EMBL/GenBank/DDBJ whole genome shotgun (WGS) entry which is preliminary data.</text>
</comment>
<dbReference type="RefSeq" id="WP_114383755.1">
    <property type="nucleotide sequence ID" value="NZ_QPJD01000022.1"/>
</dbReference>
<sequence length="243" mass="27543">MRNPVNRAIEPILSDFSRYLSAEKKNIFNVFASQCLFESLRLRDPKTSSHSLKMGIYAYLLATKMDASRAMEYFFGGLVHDVGKIAFPDFILNGKKLVGKNREQLKKHVVDSVNTLVSLKMPEIVINIAKYHHERLNGSGYPRGVQGDVIPLEGKIAAVADVYSAITEQDRGYQPGRSHEEAFRILRGSQEQFDPLVLHLFFKMFKDVNSIDYVNEISSLMPEKIFTFEKYLGAISTESLVNT</sequence>
<dbReference type="Proteomes" id="UP000252415">
    <property type="component" value="Unassembled WGS sequence"/>
</dbReference>
<dbReference type="PANTHER" id="PTHR45228">
    <property type="entry name" value="CYCLIC DI-GMP PHOSPHODIESTERASE TM_0186-RELATED"/>
    <property type="match status" value="1"/>
</dbReference>
<dbReference type="AlphaFoldDB" id="A0A368VPB6"/>
<protein>
    <submittedName>
        <fullName evidence="2">Putative nucleotidyltransferase with HDIG domain</fullName>
    </submittedName>
</protein>
<keyword evidence="3" id="KW-1185">Reference proteome</keyword>
<dbReference type="InterPro" id="IPR037522">
    <property type="entry name" value="HD_GYP_dom"/>
</dbReference>
<gene>
    <name evidence="2" type="ORF">DFP97_12296</name>
</gene>
<proteinExistence type="predicted"/>
<dbReference type="OrthoDB" id="9759601at2"/>
<dbReference type="SMART" id="SM00471">
    <property type="entry name" value="HDc"/>
    <property type="match status" value="1"/>
</dbReference>
<evidence type="ECO:0000259" key="1">
    <source>
        <dbReference type="PROSITE" id="PS51832"/>
    </source>
</evidence>
<dbReference type="NCBIfam" id="TIGR00277">
    <property type="entry name" value="HDIG"/>
    <property type="match status" value="1"/>
</dbReference>
<dbReference type="InterPro" id="IPR003607">
    <property type="entry name" value="HD/PDEase_dom"/>
</dbReference>